<dbReference type="InterPro" id="IPR036291">
    <property type="entry name" value="NAD(P)-bd_dom_sf"/>
</dbReference>
<sequence length="245" mass="26825">MSGFERWVGKVAIVTGASSGIGADIAERLVKEGLKVVGLARRIERVEALSKKLSSERGKLHPIKCDMSKEEEILAAFEWTKQNVGHVSILINNAGTAPQSTLIGGETAAWRQIFDVNVVAILICTREAVKGMKENSIDGHIVNINSVAGHYPHYLPDCSVYSASKHAVTTLSENYRREFHANNLKIKVTSVSPGLVDTEMPSDKFLKSMVSLKGEDIVDGVIYVLSTKPHVHVPELMIRPYGGEY</sequence>
<evidence type="ECO:0000256" key="2">
    <source>
        <dbReference type="ARBA" id="ARBA00023002"/>
    </source>
</evidence>
<keyword evidence="5" id="KW-1185">Reference proteome</keyword>
<accession>A0A9P0FKP5</accession>
<dbReference type="Proteomes" id="UP001154078">
    <property type="component" value="Chromosome 5"/>
</dbReference>
<dbReference type="PANTHER" id="PTHR43115">
    <property type="entry name" value="DEHYDROGENASE/REDUCTASE SDR FAMILY MEMBER 11"/>
    <property type="match status" value="1"/>
</dbReference>
<dbReference type="EMBL" id="OV121136">
    <property type="protein sequence ID" value="CAH0557698.1"/>
    <property type="molecule type" value="Genomic_DNA"/>
</dbReference>
<dbReference type="FunFam" id="3.40.50.720:FF:000047">
    <property type="entry name" value="NADP-dependent L-serine/L-allo-threonine dehydrogenase"/>
    <property type="match status" value="1"/>
</dbReference>
<comment type="similarity">
    <text evidence="1 3">Belongs to the short-chain dehydrogenases/reductases (SDR) family.</text>
</comment>
<evidence type="ECO:0008006" key="6">
    <source>
        <dbReference type="Google" id="ProtNLM"/>
    </source>
</evidence>
<name>A0A9P0FKP5_BRAAE</name>
<dbReference type="AlphaFoldDB" id="A0A9P0FKP5"/>
<evidence type="ECO:0000256" key="1">
    <source>
        <dbReference type="ARBA" id="ARBA00006484"/>
    </source>
</evidence>
<dbReference type="Pfam" id="PF00106">
    <property type="entry name" value="adh_short"/>
    <property type="match status" value="1"/>
</dbReference>
<protein>
    <recommendedName>
        <fullName evidence="6">Dehydrogenase/reductase SDR family member 11</fullName>
    </recommendedName>
</protein>
<proteinExistence type="inferred from homology"/>
<dbReference type="InterPro" id="IPR002347">
    <property type="entry name" value="SDR_fam"/>
</dbReference>
<dbReference type="PRINTS" id="PR00080">
    <property type="entry name" value="SDRFAMILY"/>
</dbReference>
<dbReference type="PANTHER" id="PTHR43115:SF4">
    <property type="entry name" value="DEHYDROGENASE_REDUCTASE SDR FAMILY MEMBER 11"/>
    <property type="match status" value="1"/>
</dbReference>
<dbReference type="OrthoDB" id="1933717at2759"/>
<evidence type="ECO:0000313" key="4">
    <source>
        <dbReference type="EMBL" id="CAH0557698.1"/>
    </source>
</evidence>
<dbReference type="Gene3D" id="3.40.50.720">
    <property type="entry name" value="NAD(P)-binding Rossmann-like Domain"/>
    <property type="match status" value="1"/>
</dbReference>
<gene>
    <name evidence="4" type="ORF">MELIAE_LOCUS8356</name>
</gene>
<dbReference type="PRINTS" id="PR00081">
    <property type="entry name" value="GDHRDH"/>
</dbReference>
<reference evidence="4" key="1">
    <citation type="submission" date="2021-12" db="EMBL/GenBank/DDBJ databases">
        <authorList>
            <person name="King R."/>
        </authorList>
    </citation>
    <scope>NUCLEOTIDE SEQUENCE</scope>
</reference>
<dbReference type="GO" id="GO:0016616">
    <property type="term" value="F:oxidoreductase activity, acting on the CH-OH group of donors, NAD or NADP as acceptor"/>
    <property type="evidence" value="ECO:0007669"/>
    <property type="project" value="UniProtKB-ARBA"/>
</dbReference>
<evidence type="ECO:0000313" key="5">
    <source>
        <dbReference type="Proteomes" id="UP001154078"/>
    </source>
</evidence>
<keyword evidence="2" id="KW-0560">Oxidoreductase</keyword>
<dbReference type="PROSITE" id="PS00061">
    <property type="entry name" value="ADH_SHORT"/>
    <property type="match status" value="1"/>
</dbReference>
<dbReference type="SUPFAM" id="SSF51735">
    <property type="entry name" value="NAD(P)-binding Rossmann-fold domains"/>
    <property type="match status" value="1"/>
</dbReference>
<organism evidence="4 5">
    <name type="scientific">Brassicogethes aeneus</name>
    <name type="common">Rape pollen beetle</name>
    <name type="synonym">Meligethes aeneus</name>
    <dbReference type="NCBI Taxonomy" id="1431903"/>
    <lineage>
        <taxon>Eukaryota</taxon>
        <taxon>Metazoa</taxon>
        <taxon>Ecdysozoa</taxon>
        <taxon>Arthropoda</taxon>
        <taxon>Hexapoda</taxon>
        <taxon>Insecta</taxon>
        <taxon>Pterygota</taxon>
        <taxon>Neoptera</taxon>
        <taxon>Endopterygota</taxon>
        <taxon>Coleoptera</taxon>
        <taxon>Polyphaga</taxon>
        <taxon>Cucujiformia</taxon>
        <taxon>Nitidulidae</taxon>
        <taxon>Meligethinae</taxon>
        <taxon>Brassicogethes</taxon>
    </lineage>
</organism>
<evidence type="ECO:0000256" key="3">
    <source>
        <dbReference type="RuleBase" id="RU000363"/>
    </source>
</evidence>
<dbReference type="InterPro" id="IPR020904">
    <property type="entry name" value="Sc_DH/Rdtase_CS"/>
</dbReference>